<name>A0ABN0WA46_9BACI</name>
<gene>
    <name evidence="2" type="ORF">GCM10008967_21290</name>
</gene>
<organism evidence="2 3">
    <name type="scientific">Bacillus carboniphilus</name>
    <dbReference type="NCBI Taxonomy" id="86663"/>
    <lineage>
        <taxon>Bacteria</taxon>
        <taxon>Bacillati</taxon>
        <taxon>Bacillota</taxon>
        <taxon>Bacilli</taxon>
        <taxon>Bacillales</taxon>
        <taxon>Bacillaceae</taxon>
        <taxon>Bacillus</taxon>
    </lineage>
</organism>
<reference evidence="2 3" key="1">
    <citation type="journal article" date="2019" name="Int. J. Syst. Evol. Microbiol.">
        <title>The Global Catalogue of Microorganisms (GCM) 10K type strain sequencing project: providing services to taxonomists for standard genome sequencing and annotation.</title>
        <authorList>
            <consortium name="The Broad Institute Genomics Platform"/>
            <consortium name="The Broad Institute Genome Sequencing Center for Infectious Disease"/>
            <person name="Wu L."/>
            <person name="Ma J."/>
        </authorList>
    </citation>
    <scope>NUCLEOTIDE SEQUENCE [LARGE SCALE GENOMIC DNA]</scope>
    <source>
        <strain evidence="2 3">JCM 9731</strain>
    </source>
</reference>
<keyword evidence="1" id="KW-1133">Transmembrane helix</keyword>
<sequence>MIKKFLMPMIMGFCLVFVQLSGTFASSEKILQKQSKVDQFLFEDHAAELEEQGMFVTHTSPEENHVEIGISPYTEEHANYLYEVLGEEDIKVVEGQQATTLLTGAETTSTEIAAGEDVATTENNGMLGIIGSLALLALIITFVFIKRKKHQS</sequence>
<keyword evidence="3" id="KW-1185">Reference proteome</keyword>
<proteinExistence type="predicted"/>
<protein>
    <submittedName>
        <fullName evidence="2">Uncharacterized protein</fullName>
    </submittedName>
</protein>
<comment type="caution">
    <text evidence="2">The sequence shown here is derived from an EMBL/GenBank/DDBJ whole genome shotgun (WGS) entry which is preliminary data.</text>
</comment>
<evidence type="ECO:0000313" key="2">
    <source>
        <dbReference type="EMBL" id="GAA0330530.1"/>
    </source>
</evidence>
<dbReference type="RefSeq" id="WP_343798890.1">
    <property type="nucleotide sequence ID" value="NZ_BAAADJ010000021.1"/>
</dbReference>
<dbReference type="EMBL" id="BAAADJ010000021">
    <property type="protein sequence ID" value="GAA0330530.1"/>
    <property type="molecule type" value="Genomic_DNA"/>
</dbReference>
<feature type="transmembrane region" description="Helical" evidence="1">
    <location>
        <begin position="126"/>
        <end position="145"/>
    </location>
</feature>
<keyword evidence="1" id="KW-0472">Membrane</keyword>
<evidence type="ECO:0000313" key="3">
    <source>
        <dbReference type="Proteomes" id="UP001500782"/>
    </source>
</evidence>
<dbReference type="NCBIfam" id="TIGR01167">
    <property type="entry name" value="LPXTG_anchor"/>
    <property type="match status" value="1"/>
</dbReference>
<keyword evidence="1" id="KW-0812">Transmembrane</keyword>
<dbReference type="Proteomes" id="UP001500782">
    <property type="component" value="Unassembled WGS sequence"/>
</dbReference>
<accession>A0ABN0WA46</accession>
<evidence type="ECO:0000256" key="1">
    <source>
        <dbReference type="SAM" id="Phobius"/>
    </source>
</evidence>